<gene>
    <name evidence="4" type="ORF">Ahy_B06g080568</name>
</gene>
<dbReference type="AlphaFoldDB" id="A0A444YIE1"/>
<accession>A0A444YIE1</accession>
<dbReference type="InterPro" id="IPR051955">
    <property type="entry name" value="PME_Inhibitor"/>
</dbReference>
<evidence type="ECO:0000259" key="3">
    <source>
        <dbReference type="SMART" id="SM00856"/>
    </source>
</evidence>
<dbReference type="Pfam" id="PF04043">
    <property type="entry name" value="PMEI"/>
    <property type="match status" value="1"/>
</dbReference>
<dbReference type="GO" id="GO:0004857">
    <property type="term" value="F:enzyme inhibitor activity"/>
    <property type="evidence" value="ECO:0007669"/>
    <property type="project" value="InterPro"/>
</dbReference>
<keyword evidence="1" id="KW-0732">Signal</keyword>
<feature type="domain" description="Pectinesterase inhibitor" evidence="3">
    <location>
        <begin position="27"/>
        <end position="171"/>
    </location>
</feature>
<reference evidence="4 5" key="1">
    <citation type="submission" date="2019-01" db="EMBL/GenBank/DDBJ databases">
        <title>Sequencing of cultivated peanut Arachis hypogaea provides insights into genome evolution and oil improvement.</title>
        <authorList>
            <person name="Chen X."/>
        </authorList>
    </citation>
    <scope>NUCLEOTIDE SEQUENCE [LARGE SCALE GENOMIC DNA]</scope>
    <source>
        <strain evidence="5">cv. Fuhuasheng</strain>
        <tissue evidence="4">Leaves</tissue>
    </source>
</reference>
<name>A0A444YIE1_ARAHY</name>
<dbReference type="InterPro" id="IPR006501">
    <property type="entry name" value="Pectinesterase_inhib_dom"/>
</dbReference>
<dbReference type="SMART" id="SM00856">
    <property type="entry name" value="PMEI"/>
    <property type="match status" value="1"/>
</dbReference>
<organism evidence="4 5">
    <name type="scientific">Arachis hypogaea</name>
    <name type="common">Peanut</name>
    <dbReference type="NCBI Taxonomy" id="3818"/>
    <lineage>
        <taxon>Eukaryota</taxon>
        <taxon>Viridiplantae</taxon>
        <taxon>Streptophyta</taxon>
        <taxon>Embryophyta</taxon>
        <taxon>Tracheophyta</taxon>
        <taxon>Spermatophyta</taxon>
        <taxon>Magnoliopsida</taxon>
        <taxon>eudicotyledons</taxon>
        <taxon>Gunneridae</taxon>
        <taxon>Pentapetalae</taxon>
        <taxon>rosids</taxon>
        <taxon>fabids</taxon>
        <taxon>Fabales</taxon>
        <taxon>Fabaceae</taxon>
        <taxon>Papilionoideae</taxon>
        <taxon>50 kb inversion clade</taxon>
        <taxon>dalbergioids sensu lato</taxon>
        <taxon>Dalbergieae</taxon>
        <taxon>Pterocarpus clade</taxon>
        <taxon>Arachis</taxon>
    </lineage>
</organism>
<dbReference type="InterPro" id="IPR035513">
    <property type="entry name" value="Invertase/methylesterase_inhib"/>
</dbReference>
<evidence type="ECO:0000256" key="1">
    <source>
        <dbReference type="ARBA" id="ARBA00022729"/>
    </source>
</evidence>
<dbReference type="PANTHER" id="PTHR31080:SF296">
    <property type="entry name" value="OS05G0360900 PROTEIN"/>
    <property type="match status" value="1"/>
</dbReference>
<evidence type="ECO:0000256" key="2">
    <source>
        <dbReference type="ARBA" id="ARBA00038471"/>
    </source>
</evidence>
<dbReference type="SUPFAM" id="SSF101148">
    <property type="entry name" value="Plant invertase/pectin methylesterase inhibitor"/>
    <property type="match status" value="1"/>
</dbReference>
<comment type="caution">
    <text evidence="4">The sequence shown here is derived from an EMBL/GenBank/DDBJ whole genome shotgun (WGS) entry which is preliminary data.</text>
</comment>
<keyword evidence="5" id="KW-1185">Reference proteome</keyword>
<dbReference type="PANTHER" id="PTHR31080">
    <property type="entry name" value="PECTINESTERASE INHIBITOR-LIKE"/>
    <property type="match status" value="1"/>
</dbReference>
<comment type="similarity">
    <text evidence="2">Belongs to the PMEI family.</text>
</comment>
<dbReference type="EMBL" id="SDMP01000016">
    <property type="protein sequence ID" value="RYR01705.1"/>
    <property type="molecule type" value="Genomic_DNA"/>
</dbReference>
<dbReference type="NCBIfam" id="TIGR01614">
    <property type="entry name" value="PME_inhib"/>
    <property type="match status" value="1"/>
</dbReference>
<evidence type="ECO:0000313" key="4">
    <source>
        <dbReference type="EMBL" id="RYR01705.1"/>
    </source>
</evidence>
<proteinExistence type="inferred from homology"/>
<dbReference type="Gene3D" id="1.20.140.40">
    <property type="entry name" value="Invertase/pectin methylesterase inhibitor family protein"/>
    <property type="match status" value="1"/>
</dbReference>
<dbReference type="STRING" id="3818.A0A444YIE1"/>
<protein>
    <recommendedName>
        <fullName evidence="3">Pectinesterase inhibitor domain-containing protein</fullName>
    </recommendedName>
</protein>
<dbReference type="Proteomes" id="UP000289738">
    <property type="component" value="Chromosome B06"/>
</dbReference>
<evidence type="ECO:0000313" key="5">
    <source>
        <dbReference type="Proteomes" id="UP000289738"/>
    </source>
</evidence>
<sequence length="182" mass="19189">MAICVMMVAQQVAAVEEAAGAPSHGPQGPELIKFLCSMSPKKDLCLKVLFSDPSELAGAGLTDLAVVALRAASLDASSMLDDVTRFIDDPDMSPAIQQGLSDCKENVLDAGMQLDDAVASLLQGADRDAHTWLRAAYAAIDTCDASIPGDDDILSVKSRQLRTLVDLATAITNFLPNKNLQS</sequence>